<sequence length="186" mass="18804">MSVFAQCCGPARLVAGLCVAILSGCATPRTSPPSVPAAAQAPAVIAYPARGQSDRRARQDRYECHLWAVQESGYDPATATASARPAPRVIAEPPPGTGTVTGAVAGAVIGAAVANPHHTGDGAAVGAVVGALAGAGADASRQARADAIQAEYDARAARSAATEDRRAEAYRRAISACLDARGYRVR</sequence>
<dbReference type="Proteomes" id="UP000501991">
    <property type="component" value="Chromosome"/>
</dbReference>
<evidence type="ECO:0000259" key="1">
    <source>
        <dbReference type="Pfam" id="PF05433"/>
    </source>
</evidence>
<dbReference type="RefSeq" id="WP_173763788.1">
    <property type="nucleotide sequence ID" value="NZ_CP048836.1"/>
</dbReference>
<organism evidence="2 3">
    <name type="scientific">Nitrogeniibacter mangrovi</name>
    <dbReference type="NCBI Taxonomy" id="2016596"/>
    <lineage>
        <taxon>Bacteria</taxon>
        <taxon>Pseudomonadati</taxon>
        <taxon>Pseudomonadota</taxon>
        <taxon>Betaproteobacteria</taxon>
        <taxon>Rhodocyclales</taxon>
        <taxon>Zoogloeaceae</taxon>
        <taxon>Nitrogeniibacter</taxon>
    </lineage>
</organism>
<feature type="domain" description="Glycine zipper 2TM" evidence="1">
    <location>
        <begin position="98"/>
        <end position="136"/>
    </location>
</feature>
<dbReference type="KEGG" id="azq:G3580_02635"/>
<gene>
    <name evidence="2" type="ORF">G3580_02635</name>
</gene>
<name>A0A6C1B2P5_9RHOO</name>
<reference evidence="2 3" key="1">
    <citation type="submission" date="2020-02" db="EMBL/GenBank/DDBJ databases">
        <title>Nitrogenibacter mangrovi gen. nov., sp. nov. isolated from mangrove sediment, a denitrifying betaproteobacterium.</title>
        <authorList>
            <person name="Liao H."/>
            <person name="Tian Y."/>
        </authorList>
    </citation>
    <scope>NUCLEOTIDE SEQUENCE [LARGE SCALE GENOMIC DNA]</scope>
    <source>
        <strain evidence="2 3">M9-3-2</strain>
    </source>
</reference>
<evidence type="ECO:0000313" key="2">
    <source>
        <dbReference type="EMBL" id="QID16620.1"/>
    </source>
</evidence>
<protein>
    <submittedName>
        <fullName evidence="2">Glycine zipper 2TM domain-containing protein</fullName>
    </submittedName>
</protein>
<dbReference type="InterPro" id="IPR008816">
    <property type="entry name" value="Gly_zipper_2TM_dom"/>
</dbReference>
<evidence type="ECO:0000313" key="3">
    <source>
        <dbReference type="Proteomes" id="UP000501991"/>
    </source>
</evidence>
<dbReference type="AlphaFoldDB" id="A0A6C1B2P5"/>
<accession>A0A6C1B2P5</accession>
<dbReference type="EMBL" id="CP048836">
    <property type="protein sequence ID" value="QID16620.1"/>
    <property type="molecule type" value="Genomic_DNA"/>
</dbReference>
<proteinExistence type="predicted"/>
<keyword evidence="3" id="KW-1185">Reference proteome</keyword>
<dbReference type="Pfam" id="PF05433">
    <property type="entry name" value="Rick_17kDa_Anti"/>
    <property type="match status" value="1"/>
</dbReference>